<evidence type="ECO:0000256" key="8">
    <source>
        <dbReference type="ARBA" id="ARBA00023242"/>
    </source>
</evidence>
<name>R1EBC0_BOTPV</name>
<feature type="compositionally biased region" description="Polar residues" evidence="9">
    <location>
        <begin position="117"/>
        <end position="127"/>
    </location>
</feature>
<dbReference type="EMBL" id="KB916643">
    <property type="protein sequence ID" value="EOD45058.1"/>
    <property type="molecule type" value="Genomic_DNA"/>
</dbReference>
<protein>
    <submittedName>
        <fullName evidence="10">Putative transcription factor nrm1 whi5 protein</fullName>
    </submittedName>
</protein>
<dbReference type="Proteomes" id="UP000013521">
    <property type="component" value="Unassembled WGS sequence"/>
</dbReference>
<keyword evidence="7" id="KW-0804">Transcription</keyword>
<dbReference type="InterPro" id="IPR013734">
    <property type="entry name" value="TF_Nrm1/Whi5"/>
</dbReference>
<organism evidence="10 11">
    <name type="scientific">Botryosphaeria parva (strain UCR-NP2)</name>
    <name type="common">Grapevine canker fungus</name>
    <name type="synonym">Neofusicoccum parvum</name>
    <dbReference type="NCBI Taxonomy" id="1287680"/>
    <lineage>
        <taxon>Eukaryota</taxon>
        <taxon>Fungi</taxon>
        <taxon>Dikarya</taxon>
        <taxon>Ascomycota</taxon>
        <taxon>Pezizomycotina</taxon>
        <taxon>Dothideomycetes</taxon>
        <taxon>Dothideomycetes incertae sedis</taxon>
        <taxon>Botryosphaeriales</taxon>
        <taxon>Botryosphaeriaceae</taxon>
        <taxon>Neofusicoccum</taxon>
    </lineage>
</organism>
<evidence type="ECO:0000256" key="1">
    <source>
        <dbReference type="ARBA" id="ARBA00004123"/>
    </source>
</evidence>
<evidence type="ECO:0000256" key="5">
    <source>
        <dbReference type="ARBA" id="ARBA00022491"/>
    </source>
</evidence>
<keyword evidence="6" id="KW-0805">Transcription regulation</keyword>
<evidence type="ECO:0000313" key="11">
    <source>
        <dbReference type="Proteomes" id="UP000013521"/>
    </source>
</evidence>
<evidence type="ECO:0000313" key="10">
    <source>
        <dbReference type="EMBL" id="EOD45058.1"/>
    </source>
</evidence>
<evidence type="ECO:0000256" key="3">
    <source>
        <dbReference type="ARBA" id="ARBA00006922"/>
    </source>
</evidence>
<dbReference type="GO" id="GO:0005634">
    <property type="term" value="C:nucleus"/>
    <property type="evidence" value="ECO:0007669"/>
    <property type="project" value="UniProtKB-SubCell"/>
</dbReference>
<dbReference type="Pfam" id="PF08528">
    <property type="entry name" value="Whi5"/>
    <property type="match status" value="1"/>
</dbReference>
<dbReference type="HOGENOM" id="CLU_025591_1_0_1"/>
<sequence length="228" mass="24677">MASTVSSERLDQPAEVASKVLRRAQVSKMTRALQNRLALANVKVKHGWENLNIDAIEPRIDVELKRRLRNDTFTATPRNNRPNGEEDANLLMYLATSPSPANPASNKTRILAPSTPPQKTTPLPSSMMSTPGGGAPFTGFGLHTPGNNLNFAEFLNMTPSPAQISGTWNRTPAAGKTPLTARDARRRLNFDNLLPPTSHSPSIGSFERSRITKVEAGLGMDLGGELVS</sequence>
<keyword evidence="4" id="KW-0963">Cytoplasm</keyword>
<reference evidence="11" key="1">
    <citation type="journal article" date="2013" name="Genome Announc.">
        <title>Draft genome sequence of Neofusicoccum parvum isolate UCR-NP2, a fungal vascular pathogen associated with grapevine cankers.</title>
        <authorList>
            <person name="Blanco-Ulate B."/>
            <person name="Rolshausen P."/>
            <person name="Cantu D."/>
        </authorList>
    </citation>
    <scope>NUCLEOTIDE SEQUENCE [LARGE SCALE GENOMIC DNA]</scope>
    <source>
        <strain evidence="11">UCR-NP2</strain>
    </source>
</reference>
<feature type="region of interest" description="Disordered" evidence="9">
    <location>
        <begin position="100"/>
        <end position="127"/>
    </location>
</feature>
<dbReference type="PANTHER" id="PTHR40468">
    <property type="entry name" value="YALI0A15257P"/>
    <property type="match status" value="1"/>
</dbReference>
<dbReference type="KEGG" id="npa:UCRNP2_8228"/>
<evidence type="ECO:0000256" key="6">
    <source>
        <dbReference type="ARBA" id="ARBA00023015"/>
    </source>
</evidence>
<dbReference type="GO" id="GO:0005737">
    <property type="term" value="C:cytoplasm"/>
    <property type="evidence" value="ECO:0007669"/>
    <property type="project" value="UniProtKB-SubCell"/>
</dbReference>
<dbReference type="eggNOG" id="ENOG502RZ4H">
    <property type="taxonomic scope" value="Eukaryota"/>
</dbReference>
<keyword evidence="5" id="KW-0678">Repressor</keyword>
<keyword evidence="8" id="KW-0539">Nucleus</keyword>
<evidence type="ECO:0000256" key="2">
    <source>
        <dbReference type="ARBA" id="ARBA00004496"/>
    </source>
</evidence>
<gene>
    <name evidence="10" type="ORF">UCRNP2_8228</name>
</gene>
<proteinExistence type="inferred from homology"/>
<comment type="similarity">
    <text evidence="3">Belongs to the WHI5/NRM1 family.</text>
</comment>
<dbReference type="OrthoDB" id="2163387at2759"/>
<comment type="subcellular location">
    <subcellularLocation>
        <location evidence="2">Cytoplasm</location>
    </subcellularLocation>
    <subcellularLocation>
        <location evidence="1">Nucleus</location>
    </subcellularLocation>
</comment>
<dbReference type="OMA" id="HPVENTP"/>
<evidence type="ECO:0000256" key="7">
    <source>
        <dbReference type="ARBA" id="ARBA00023163"/>
    </source>
</evidence>
<accession>R1EBC0</accession>
<dbReference type="PANTHER" id="PTHR40468:SF1">
    <property type="entry name" value="TOPOISOMERASE I DAMAGE AFFECTED PROTEIN 11"/>
    <property type="match status" value="1"/>
</dbReference>
<evidence type="ECO:0000256" key="4">
    <source>
        <dbReference type="ARBA" id="ARBA00022490"/>
    </source>
</evidence>
<dbReference type="AlphaFoldDB" id="R1EBC0"/>
<evidence type="ECO:0000256" key="9">
    <source>
        <dbReference type="SAM" id="MobiDB-lite"/>
    </source>
</evidence>